<evidence type="ECO:0000313" key="2">
    <source>
        <dbReference type="EMBL" id="QRQ81319.1"/>
    </source>
</evidence>
<gene>
    <name evidence="2" type="ORF">JQU52_11445</name>
</gene>
<name>A0A892ZKA9_9NEIS</name>
<sequence>MKTPILAIGACALLLSACGATSSKSVETQKQTALWHVCIIENANAGLPQWSHNLAASLKKHSISSTIIRNPQTPELQSESCRFTLRYNVITPNGLPNTLRRASIRIVESTEQGRTTVGTLNFKLRGQHRQYIQNPNLQAQTDALVDELLASRNKQKENRP</sequence>
<evidence type="ECO:0000256" key="1">
    <source>
        <dbReference type="SAM" id="SignalP"/>
    </source>
</evidence>
<dbReference type="RefSeq" id="WP_230338614.1">
    <property type="nucleotide sequence ID" value="NZ_CP069798.1"/>
</dbReference>
<proteinExistence type="predicted"/>
<dbReference type="EMBL" id="CP069798">
    <property type="protein sequence ID" value="QRQ81319.1"/>
    <property type="molecule type" value="Genomic_DNA"/>
</dbReference>
<evidence type="ECO:0000313" key="3">
    <source>
        <dbReference type="Proteomes" id="UP000653156"/>
    </source>
</evidence>
<keyword evidence="3" id="KW-1185">Reference proteome</keyword>
<protein>
    <recommendedName>
        <fullName evidence="4">Lipoprotein</fullName>
    </recommendedName>
</protein>
<dbReference type="Proteomes" id="UP000653156">
    <property type="component" value="Chromosome"/>
</dbReference>
<reference evidence="2" key="1">
    <citation type="submission" date="2021-02" db="EMBL/GenBank/DDBJ databases">
        <title>Neisseriaceae sp. 26B isolated from the cloaca of a Common Toad-headed Turtle (Mesoclemmys nasuta).</title>
        <authorList>
            <person name="Spergser J."/>
            <person name="Busse H.-J."/>
        </authorList>
    </citation>
    <scope>NUCLEOTIDE SEQUENCE</scope>
    <source>
        <strain evidence="2">26B</strain>
    </source>
</reference>
<feature type="signal peptide" evidence="1">
    <location>
        <begin position="1"/>
        <end position="22"/>
    </location>
</feature>
<organism evidence="2 3">
    <name type="scientific">Paralysiella testudinis</name>
    <dbReference type="NCBI Taxonomy" id="2809020"/>
    <lineage>
        <taxon>Bacteria</taxon>
        <taxon>Pseudomonadati</taxon>
        <taxon>Pseudomonadota</taxon>
        <taxon>Betaproteobacteria</taxon>
        <taxon>Neisseriales</taxon>
        <taxon>Neisseriaceae</taxon>
        <taxon>Paralysiella</taxon>
    </lineage>
</organism>
<dbReference type="KEGG" id="ptes:JQU52_11445"/>
<feature type="chain" id="PRO_5034011095" description="Lipoprotein" evidence="1">
    <location>
        <begin position="23"/>
        <end position="160"/>
    </location>
</feature>
<keyword evidence="1" id="KW-0732">Signal</keyword>
<dbReference type="PROSITE" id="PS51257">
    <property type="entry name" value="PROKAR_LIPOPROTEIN"/>
    <property type="match status" value="1"/>
</dbReference>
<accession>A0A892ZKA9</accession>
<dbReference type="AlphaFoldDB" id="A0A892ZKA9"/>
<evidence type="ECO:0008006" key="4">
    <source>
        <dbReference type="Google" id="ProtNLM"/>
    </source>
</evidence>